<name>A0A0D7F304_RHOPL</name>
<keyword evidence="4" id="KW-0997">Cell inner membrane</keyword>
<dbReference type="OrthoDB" id="5342349at2"/>
<dbReference type="PATRIC" id="fig|1076.23.peg.6476"/>
<feature type="transmembrane region" description="Helical" evidence="9">
    <location>
        <begin position="15"/>
        <end position="33"/>
    </location>
</feature>
<dbReference type="RefSeq" id="WP_044406174.1">
    <property type="nucleotide sequence ID" value="NZ_JXXE01000080.1"/>
</dbReference>
<evidence type="ECO:0000313" key="10">
    <source>
        <dbReference type="EMBL" id="KIZ47429.1"/>
    </source>
</evidence>
<evidence type="ECO:0000256" key="3">
    <source>
        <dbReference type="ARBA" id="ARBA00022475"/>
    </source>
</evidence>
<evidence type="ECO:0000256" key="2">
    <source>
        <dbReference type="ARBA" id="ARBA00022448"/>
    </source>
</evidence>
<comment type="similarity">
    <text evidence="8">Belongs to the TsuA/YedE (TC 9.B.102) family.</text>
</comment>
<feature type="transmembrane region" description="Helical" evidence="9">
    <location>
        <begin position="294"/>
        <end position="315"/>
    </location>
</feature>
<feature type="transmembrane region" description="Helical" evidence="9">
    <location>
        <begin position="172"/>
        <end position="192"/>
    </location>
</feature>
<sequence length="364" mass="36880">MDLDQLIERFGETNTLTACGLLVGFAFGVCAQRSRFCLRAAVIEFSQGLFGPKVAIWLLTFSAALAATQLAISAGLLDVGEARQLAARGSLSGSIIGGLMFGAGMIMARGCASRLLVLSATGNLRALVSGLVLTIVAQASLRGALSPAREALSELWTVQGGASRNLLSVVHAGPWLGATLGLAGIGWATWLAHRARTGVSAGCNAVGVGLAVAAGWLLTYTLAQHAFTPITIKSVSFTGPSADTLMGLINSPSVPLGFDIGLVPGVFVGALLAALFAGEWRLQGFHDGPSMGRYAAGAFLMGSGGMLAGGCAVGAGVTGGAIFAVTAWLALGSMWVGALVTHQLMDAKLADVTAPALVPEQTGN</sequence>
<organism evidence="10 11">
    <name type="scientific">Rhodopseudomonas palustris</name>
    <dbReference type="NCBI Taxonomy" id="1076"/>
    <lineage>
        <taxon>Bacteria</taxon>
        <taxon>Pseudomonadati</taxon>
        <taxon>Pseudomonadota</taxon>
        <taxon>Alphaproteobacteria</taxon>
        <taxon>Hyphomicrobiales</taxon>
        <taxon>Nitrobacteraceae</taxon>
        <taxon>Rhodopseudomonas</taxon>
    </lineage>
</organism>
<dbReference type="Proteomes" id="UP000032515">
    <property type="component" value="Unassembled WGS sequence"/>
</dbReference>
<dbReference type="PANTHER" id="PTHR30574:SF1">
    <property type="entry name" value="SULPHUR TRANSPORT DOMAIN-CONTAINING PROTEIN"/>
    <property type="match status" value="1"/>
</dbReference>
<comment type="caution">
    <text evidence="10">The sequence shown here is derived from an EMBL/GenBank/DDBJ whole genome shotgun (WGS) entry which is preliminary data.</text>
</comment>
<comment type="subcellular location">
    <subcellularLocation>
        <location evidence="1">Cell inner membrane</location>
        <topology evidence="1">Multi-pass membrane protein</topology>
    </subcellularLocation>
</comment>
<reference evidence="10 11" key="1">
    <citation type="submission" date="2014-11" db="EMBL/GenBank/DDBJ databases">
        <title>Genomics and ecophysiology of heterotrophic nitrogen fixing bacteria isolated from estuarine surface water.</title>
        <authorList>
            <person name="Bentzon-Tilia M."/>
            <person name="Severin I."/>
            <person name="Hansen L.H."/>
            <person name="Riemann L."/>
        </authorList>
    </citation>
    <scope>NUCLEOTIDE SEQUENCE [LARGE SCALE GENOMIC DNA]</scope>
    <source>
        <strain evidence="10 11">BAL398</strain>
    </source>
</reference>
<dbReference type="AlphaFoldDB" id="A0A0D7F304"/>
<dbReference type="Pfam" id="PF04143">
    <property type="entry name" value="Sulf_transp"/>
    <property type="match status" value="1"/>
</dbReference>
<keyword evidence="6 9" id="KW-1133">Transmembrane helix</keyword>
<feature type="transmembrane region" description="Helical" evidence="9">
    <location>
        <begin position="321"/>
        <end position="340"/>
    </location>
</feature>
<dbReference type="InterPro" id="IPR007272">
    <property type="entry name" value="Sulf_transp_TsuA/YedE"/>
</dbReference>
<feature type="transmembrane region" description="Helical" evidence="9">
    <location>
        <begin position="115"/>
        <end position="137"/>
    </location>
</feature>
<accession>A0A0D7F304</accession>
<feature type="transmembrane region" description="Helical" evidence="9">
    <location>
        <begin position="199"/>
        <end position="218"/>
    </location>
</feature>
<keyword evidence="2" id="KW-0813">Transport</keyword>
<dbReference type="PANTHER" id="PTHR30574">
    <property type="entry name" value="INNER MEMBRANE PROTEIN YEDE"/>
    <property type="match status" value="1"/>
</dbReference>
<dbReference type="GO" id="GO:0005886">
    <property type="term" value="C:plasma membrane"/>
    <property type="evidence" value="ECO:0007669"/>
    <property type="project" value="UniProtKB-SubCell"/>
</dbReference>
<evidence type="ECO:0000256" key="9">
    <source>
        <dbReference type="SAM" id="Phobius"/>
    </source>
</evidence>
<proteinExistence type="inferred from homology"/>
<dbReference type="EMBL" id="JXXE01000080">
    <property type="protein sequence ID" value="KIZ47429.1"/>
    <property type="molecule type" value="Genomic_DNA"/>
</dbReference>
<feature type="transmembrane region" description="Helical" evidence="9">
    <location>
        <begin position="54"/>
        <end position="77"/>
    </location>
</feature>
<evidence type="ECO:0000256" key="1">
    <source>
        <dbReference type="ARBA" id="ARBA00004429"/>
    </source>
</evidence>
<feature type="transmembrane region" description="Helical" evidence="9">
    <location>
        <begin position="89"/>
        <end position="108"/>
    </location>
</feature>
<evidence type="ECO:0000313" key="11">
    <source>
        <dbReference type="Proteomes" id="UP000032515"/>
    </source>
</evidence>
<keyword evidence="3" id="KW-1003">Cell membrane</keyword>
<gene>
    <name evidence="10" type="ORF">OO17_04415</name>
</gene>
<feature type="transmembrane region" description="Helical" evidence="9">
    <location>
        <begin position="260"/>
        <end position="282"/>
    </location>
</feature>
<keyword evidence="7 9" id="KW-0472">Membrane</keyword>
<evidence type="ECO:0000256" key="7">
    <source>
        <dbReference type="ARBA" id="ARBA00023136"/>
    </source>
</evidence>
<evidence type="ECO:0000256" key="6">
    <source>
        <dbReference type="ARBA" id="ARBA00022989"/>
    </source>
</evidence>
<evidence type="ECO:0000256" key="4">
    <source>
        <dbReference type="ARBA" id="ARBA00022519"/>
    </source>
</evidence>
<evidence type="ECO:0000256" key="5">
    <source>
        <dbReference type="ARBA" id="ARBA00022692"/>
    </source>
</evidence>
<evidence type="ECO:0000256" key="8">
    <source>
        <dbReference type="ARBA" id="ARBA00035655"/>
    </source>
</evidence>
<keyword evidence="5 9" id="KW-0812">Transmembrane</keyword>
<protein>
    <submittedName>
        <fullName evidence="10">Lipocalin</fullName>
    </submittedName>
</protein>